<comment type="similarity">
    <text evidence="3">Belongs to the RBR family.</text>
</comment>
<evidence type="ECO:0000256" key="4">
    <source>
        <dbReference type="ARBA" id="ARBA00012251"/>
    </source>
</evidence>
<dbReference type="AlphaFoldDB" id="A0AAD1S341"/>
<dbReference type="InterPro" id="IPR047557">
    <property type="entry name" value="Rcat_RBR_HOIL1"/>
</dbReference>
<dbReference type="InterPro" id="IPR013083">
    <property type="entry name" value="Znf_RING/FYVE/PHD"/>
</dbReference>
<keyword evidence="6" id="KW-0597">Phosphoprotein</keyword>
<dbReference type="GO" id="GO:0043123">
    <property type="term" value="P:positive regulation of canonical NF-kappaB signal transduction"/>
    <property type="evidence" value="ECO:0007669"/>
    <property type="project" value="TreeGrafter"/>
</dbReference>
<evidence type="ECO:0000256" key="5">
    <source>
        <dbReference type="ARBA" id="ARBA00017887"/>
    </source>
</evidence>
<evidence type="ECO:0000256" key="2">
    <source>
        <dbReference type="ARBA" id="ARBA00004906"/>
    </source>
</evidence>
<dbReference type="GO" id="GO:0008270">
    <property type="term" value="F:zinc ion binding"/>
    <property type="evidence" value="ECO:0007669"/>
    <property type="project" value="UniProtKB-KW"/>
</dbReference>
<dbReference type="PROSITE" id="PS50199">
    <property type="entry name" value="ZF_RANBP2_2"/>
    <property type="match status" value="1"/>
</dbReference>
<dbReference type="InterPro" id="IPR057468">
    <property type="entry name" value="HOIL-1/Sharpin_LTM"/>
</dbReference>
<feature type="domain" description="Ubiquitin-like" evidence="16">
    <location>
        <begin position="234"/>
        <end position="297"/>
    </location>
</feature>
<dbReference type="Pfam" id="PF00641">
    <property type="entry name" value="Zn_ribbon_RanBP"/>
    <property type="match status" value="1"/>
</dbReference>
<evidence type="ECO:0000256" key="11">
    <source>
        <dbReference type="ARBA" id="ARBA00022786"/>
    </source>
</evidence>
<dbReference type="GO" id="GO:0043161">
    <property type="term" value="P:proteasome-mediated ubiquitin-dependent protein catabolic process"/>
    <property type="evidence" value="ECO:0007669"/>
    <property type="project" value="TreeGrafter"/>
</dbReference>
<evidence type="ECO:0000256" key="10">
    <source>
        <dbReference type="ARBA" id="ARBA00022771"/>
    </source>
</evidence>
<dbReference type="PROSITE" id="PS51873">
    <property type="entry name" value="TRIAD"/>
    <property type="match status" value="1"/>
</dbReference>
<evidence type="ECO:0000259" key="19">
    <source>
        <dbReference type="PROSITE" id="PS51873"/>
    </source>
</evidence>
<dbReference type="Gene3D" id="3.10.20.90">
    <property type="entry name" value="Phosphatidylinositol 3-kinase Catalytic Subunit, Chain A, domain 1"/>
    <property type="match status" value="1"/>
</dbReference>
<dbReference type="CDD" id="cd16633">
    <property type="entry name" value="mRING-HC-C3HC3D_RBR_HOIL1"/>
    <property type="match status" value="1"/>
</dbReference>
<proteinExistence type="inferred from homology"/>
<dbReference type="Gene3D" id="2.30.30.380">
    <property type="entry name" value="Zn-finger domain of Sec23/24"/>
    <property type="match status" value="1"/>
</dbReference>
<dbReference type="Gene3D" id="3.30.40.10">
    <property type="entry name" value="Zinc/RING finger domain, C3HC4 (zinc finger)"/>
    <property type="match status" value="1"/>
</dbReference>
<dbReference type="InterPro" id="IPR029071">
    <property type="entry name" value="Ubiquitin-like_domsf"/>
</dbReference>
<keyword evidence="15" id="KW-1133">Transmembrane helix</keyword>
<protein>
    <recommendedName>
        <fullName evidence="5">RanBP-type and C3HC4-type zinc finger-containing protein 1</fullName>
        <ecNumber evidence="4">2.3.2.31</ecNumber>
    </recommendedName>
</protein>
<dbReference type="GO" id="GO:0009893">
    <property type="term" value="P:positive regulation of metabolic process"/>
    <property type="evidence" value="ECO:0007669"/>
    <property type="project" value="UniProtKB-ARBA"/>
</dbReference>
<keyword evidence="10 13" id="KW-0863">Zinc-finger</keyword>
<evidence type="ECO:0000256" key="1">
    <source>
        <dbReference type="ARBA" id="ARBA00001798"/>
    </source>
</evidence>
<dbReference type="InterPro" id="IPR000626">
    <property type="entry name" value="Ubiquitin-like_dom"/>
</dbReference>
<dbReference type="GO" id="GO:0097039">
    <property type="term" value="P:protein linear polyubiquitination"/>
    <property type="evidence" value="ECO:0007669"/>
    <property type="project" value="TreeGrafter"/>
</dbReference>
<feature type="transmembrane region" description="Helical" evidence="15">
    <location>
        <begin position="6"/>
        <end position="27"/>
    </location>
</feature>
<comment type="catalytic activity">
    <reaction evidence="1">
        <text>[E2 ubiquitin-conjugating enzyme]-S-ubiquitinyl-L-cysteine + [acceptor protein]-L-lysine = [E2 ubiquitin-conjugating enzyme]-L-cysteine + [acceptor protein]-N(6)-ubiquitinyl-L-lysine.</text>
        <dbReference type="EC" id="2.3.2.31"/>
    </reaction>
</comment>
<evidence type="ECO:0000259" key="16">
    <source>
        <dbReference type="PROSITE" id="PS50053"/>
    </source>
</evidence>
<gene>
    <name evidence="20" type="ORF">PECUL_23A004509</name>
</gene>
<evidence type="ECO:0000256" key="3">
    <source>
        <dbReference type="ARBA" id="ARBA00008278"/>
    </source>
</evidence>
<dbReference type="PROSITE" id="PS50089">
    <property type="entry name" value="ZF_RING_2"/>
    <property type="match status" value="1"/>
</dbReference>
<comment type="pathway">
    <text evidence="2">Protein modification; protein ubiquitination.</text>
</comment>
<dbReference type="CDD" id="cd20358">
    <property type="entry name" value="Rcat_RBR_HOIL1"/>
    <property type="match status" value="1"/>
</dbReference>
<dbReference type="PROSITE" id="PS00518">
    <property type="entry name" value="ZF_RING_1"/>
    <property type="match status" value="1"/>
</dbReference>
<keyword evidence="9" id="KW-0677">Repeat</keyword>
<keyword evidence="15" id="KW-0812">Transmembrane</keyword>
<organism evidence="20 21">
    <name type="scientific">Pelobates cultripes</name>
    <name type="common">Western spadefoot toad</name>
    <dbReference type="NCBI Taxonomy" id="61616"/>
    <lineage>
        <taxon>Eukaryota</taxon>
        <taxon>Metazoa</taxon>
        <taxon>Chordata</taxon>
        <taxon>Craniata</taxon>
        <taxon>Vertebrata</taxon>
        <taxon>Euteleostomi</taxon>
        <taxon>Amphibia</taxon>
        <taxon>Batrachia</taxon>
        <taxon>Anura</taxon>
        <taxon>Pelobatoidea</taxon>
        <taxon>Pelobatidae</taxon>
        <taxon>Pelobates</taxon>
    </lineage>
</organism>
<dbReference type="InterPro" id="IPR051628">
    <property type="entry name" value="LUBAC_E3_Ligases"/>
</dbReference>
<dbReference type="InterPro" id="IPR036443">
    <property type="entry name" value="Znf_RanBP2_sf"/>
</dbReference>
<dbReference type="EMBL" id="OW240915">
    <property type="protein sequence ID" value="CAH2286186.1"/>
    <property type="molecule type" value="Genomic_DNA"/>
</dbReference>
<dbReference type="FunFam" id="2.30.30.380:FF:000007">
    <property type="entry name" value="RanBP-type and C3HC4-type zinc finger-containing protein 1"/>
    <property type="match status" value="1"/>
</dbReference>
<evidence type="ECO:0000256" key="15">
    <source>
        <dbReference type="SAM" id="Phobius"/>
    </source>
</evidence>
<dbReference type="GO" id="GO:0043130">
    <property type="term" value="F:ubiquitin binding"/>
    <property type="evidence" value="ECO:0007669"/>
    <property type="project" value="TreeGrafter"/>
</dbReference>
<feature type="domain" description="RING-type" evidence="19">
    <location>
        <begin position="478"/>
        <end position="706"/>
    </location>
</feature>
<evidence type="ECO:0000256" key="6">
    <source>
        <dbReference type="ARBA" id="ARBA00022553"/>
    </source>
</evidence>
<evidence type="ECO:0000313" key="20">
    <source>
        <dbReference type="EMBL" id="CAH2286186.1"/>
    </source>
</evidence>
<evidence type="ECO:0000256" key="8">
    <source>
        <dbReference type="ARBA" id="ARBA00022723"/>
    </source>
</evidence>
<dbReference type="Proteomes" id="UP001295444">
    <property type="component" value="Chromosome 04"/>
</dbReference>
<evidence type="ECO:0000256" key="12">
    <source>
        <dbReference type="ARBA" id="ARBA00022833"/>
    </source>
</evidence>
<feature type="domain" description="RING-type" evidence="17">
    <location>
        <begin position="482"/>
        <end position="524"/>
    </location>
</feature>
<keyword evidence="15" id="KW-0472">Membrane</keyword>
<dbReference type="SUPFAM" id="SSF57850">
    <property type="entry name" value="RING/U-box"/>
    <property type="match status" value="3"/>
</dbReference>
<evidence type="ECO:0000259" key="17">
    <source>
        <dbReference type="PROSITE" id="PS50089"/>
    </source>
</evidence>
<dbReference type="InterPro" id="IPR001876">
    <property type="entry name" value="Znf_RanBP2"/>
</dbReference>
<evidence type="ECO:0000256" key="7">
    <source>
        <dbReference type="ARBA" id="ARBA00022679"/>
    </source>
</evidence>
<feature type="compositionally biased region" description="Polar residues" evidence="14">
    <location>
        <begin position="341"/>
        <end position="359"/>
    </location>
</feature>
<evidence type="ECO:0000256" key="14">
    <source>
        <dbReference type="SAM" id="MobiDB-lite"/>
    </source>
</evidence>
<evidence type="ECO:0000256" key="13">
    <source>
        <dbReference type="PROSITE-ProRule" id="PRU00322"/>
    </source>
</evidence>
<dbReference type="EC" id="2.3.2.31" evidence="4"/>
<accession>A0AAD1S341</accession>
<dbReference type="CDD" id="cd01799">
    <property type="entry name" value="Ubl_HOIL1"/>
    <property type="match status" value="1"/>
</dbReference>
<dbReference type="PANTHER" id="PTHR22770">
    <property type="entry name" value="UBIQUITIN CONJUGATING ENZYME 7 INTERACTING PROTEIN-RELATED"/>
    <property type="match status" value="1"/>
</dbReference>
<keyword evidence="11" id="KW-0833">Ubl conjugation pathway</keyword>
<dbReference type="SUPFAM" id="SSF54236">
    <property type="entry name" value="Ubiquitin-like"/>
    <property type="match status" value="1"/>
</dbReference>
<dbReference type="InterPro" id="IPR011993">
    <property type="entry name" value="PH-like_dom_sf"/>
</dbReference>
<evidence type="ECO:0000259" key="18">
    <source>
        <dbReference type="PROSITE" id="PS50199"/>
    </source>
</evidence>
<evidence type="ECO:0000313" key="21">
    <source>
        <dbReference type="Proteomes" id="UP001295444"/>
    </source>
</evidence>
<feature type="domain" description="RanBP2-type" evidence="18">
    <location>
        <begin position="393"/>
        <end position="422"/>
    </location>
</feature>
<dbReference type="InterPro" id="IPR047558">
    <property type="entry name" value="BRcat_RBR_HOIL1"/>
</dbReference>
<dbReference type="InterPro" id="IPR047559">
    <property type="entry name" value="HOIL1_RBR_mRING-HC-C3HC3D"/>
</dbReference>
<keyword evidence="8" id="KW-0479">Metal-binding</keyword>
<dbReference type="CDD" id="cd20345">
    <property type="entry name" value="BRcat_RBR_HOIL1"/>
    <property type="match status" value="1"/>
</dbReference>
<keyword evidence="7" id="KW-0808">Transferase</keyword>
<dbReference type="Pfam" id="PF00240">
    <property type="entry name" value="ubiquitin"/>
    <property type="match status" value="1"/>
</dbReference>
<keyword evidence="21" id="KW-1185">Reference proteome</keyword>
<dbReference type="Pfam" id="PF25393">
    <property type="entry name" value="LTM"/>
    <property type="match status" value="1"/>
</dbReference>
<dbReference type="SUPFAM" id="SSF90209">
    <property type="entry name" value="Ran binding protein zinc finger-like"/>
    <property type="match status" value="1"/>
</dbReference>
<dbReference type="InterPro" id="IPR031912">
    <property type="entry name" value="Sharpin_PH"/>
</dbReference>
<dbReference type="InterPro" id="IPR017907">
    <property type="entry name" value="Znf_RING_CS"/>
</dbReference>
<feature type="transmembrane region" description="Helical" evidence="15">
    <location>
        <begin position="63"/>
        <end position="82"/>
    </location>
</feature>
<reference evidence="20" key="1">
    <citation type="submission" date="2022-03" db="EMBL/GenBank/DDBJ databases">
        <authorList>
            <person name="Alioto T."/>
            <person name="Alioto T."/>
            <person name="Gomez Garrido J."/>
        </authorList>
    </citation>
    <scope>NUCLEOTIDE SEQUENCE</scope>
</reference>
<feature type="region of interest" description="Disordered" evidence="14">
    <location>
        <begin position="334"/>
        <end position="364"/>
    </location>
</feature>
<evidence type="ECO:0000256" key="9">
    <source>
        <dbReference type="ARBA" id="ARBA00022737"/>
    </source>
</evidence>
<keyword evidence="12" id="KW-0862">Zinc</keyword>
<dbReference type="PROSITE" id="PS50053">
    <property type="entry name" value="UBIQUITIN_2"/>
    <property type="match status" value="1"/>
</dbReference>
<dbReference type="InterPro" id="IPR001841">
    <property type="entry name" value="Znf_RING"/>
</dbReference>
<sequence>MARSELVWYYTLYVYTLYGPVRYWYYTLYVYTLYGTVRYWYYTLYVYTLYGTVRYWYYTLYVYTLYGPVRAGLVLHTVIAAFKLKDISYDLKSSRCHELSTPGDAAAPMNFNFEDEREAQKWWTVVSSSLREARKAFQSKDNDLRVKPALPEKPMTSANKPLTQAFKSLSLDDELPGEPKELATKEELALRLSRSIESGDEQMAVQCALMLTKQKIPLQIQLKQTTYPKKQILMKICVEDASGSVNISTSVQAHTTIATLKQQISREFLFHPNIQRWIIGQCLCSDDRTIASYGIRQDGDTAFLYLISAKQGRLHPQDHCVSNNAQPLSKPLVSLEEKQTQSKTLPTRTHANSASTNPRPGNDELLRDIPRILNPEFSKHPVHVPAPLLSPAMADGWACSVCTYINKPTRPGCEMCSSDRPTDYVVPEKYKPDEIERKRLQQENDSLIQYKQALEEERQQNFMHLLQLDNEVLIPNQESIECKICFTDVPAGAGVLLRECLHSFCRVCLRQVVNCCEDPEVSCPFRDDLYACNSKLQQREIRALVSKEEYSRFLERGLVMAESRSQNSYHCKTADCKGWCIYEDSVNEFVCPICFAENCLTCKAIHDGMNCREYQDDLRIRALNDIAARQTNEMLKLLLQTGEAMYCPMCQIVVQKKDGCDWIRCTMCQTEICWVTKGPRWGPQGPGDTSGGCQCNVNGKRCDPKCQNCH</sequence>
<dbReference type="PANTHER" id="PTHR22770:SF45">
    <property type="entry name" value="RANBP-TYPE AND C3HC4-TYPE ZINC FINGER-CONTAINING PROTEIN 1"/>
    <property type="match status" value="1"/>
</dbReference>
<dbReference type="SMART" id="SM00547">
    <property type="entry name" value="ZnF_RBZ"/>
    <property type="match status" value="1"/>
</dbReference>
<dbReference type="InterPro" id="IPR044066">
    <property type="entry name" value="TRIAD_supradom"/>
</dbReference>
<dbReference type="GO" id="GO:0071797">
    <property type="term" value="C:LUBAC complex"/>
    <property type="evidence" value="ECO:0007669"/>
    <property type="project" value="TreeGrafter"/>
</dbReference>
<name>A0AAD1S341_PELCU</name>
<dbReference type="Gene3D" id="2.30.29.30">
    <property type="entry name" value="Pleckstrin-homology domain (PH domain)/Phosphotyrosine-binding domain (PTB)"/>
    <property type="match status" value="1"/>
</dbReference>
<dbReference type="GO" id="GO:0061630">
    <property type="term" value="F:ubiquitin protein ligase activity"/>
    <property type="evidence" value="ECO:0007669"/>
    <property type="project" value="UniProtKB-EC"/>
</dbReference>
<dbReference type="FunFam" id="3.30.40.10:FF:000137">
    <property type="entry name" value="RanBP-type and C3HC4-type zinc finger-containing protein 1"/>
    <property type="match status" value="1"/>
</dbReference>
<dbReference type="Pfam" id="PF16764">
    <property type="entry name" value="Sharpin_PH"/>
    <property type="match status" value="1"/>
</dbReference>
<feature type="transmembrane region" description="Helical" evidence="15">
    <location>
        <begin position="39"/>
        <end position="57"/>
    </location>
</feature>
<dbReference type="PROSITE" id="PS01358">
    <property type="entry name" value="ZF_RANBP2_1"/>
    <property type="match status" value="1"/>
</dbReference>
<dbReference type="FunFam" id="3.10.20.90:FF:000130">
    <property type="entry name" value="SHANK-associated RH domain interactor"/>
    <property type="match status" value="1"/>
</dbReference>